<keyword evidence="1" id="KW-0812">Transmembrane</keyword>
<feature type="transmembrane region" description="Helical" evidence="1">
    <location>
        <begin position="140"/>
        <end position="165"/>
    </location>
</feature>
<sequence>MQGMGFFYTPLPLWLTVGSWIIAVGLIAFVIMQRAFSRLQDATLQNVWFGTIVTVTVLWACNAWFDDGPVIHLLGATLMVTLFDWRLALLGTAATTGLAAVVLDANWLNVALTYVLFGALPVGVSTLLQRLSNAWLPRNLFTFILGHGFVTSGAAVAAACGGTLLMEMALAGGPIAIPAAFMRGSVLLCAGEALFTGLLTILITVYKPAWIMTYDVRRYRLDRGPRV</sequence>
<gene>
    <name evidence="2" type="ORF">BVER_04338</name>
</gene>
<evidence type="ECO:0000256" key="1">
    <source>
        <dbReference type="SAM" id="Phobius"/>
    </source>
</evidence>
<accession>A0A0L0MGH2</accession>
<feature type="transmembrane region" description="Helical" evidence="1">
    <location>
        <begin position="110"/>
        <end position="128"/>
    </location>
</feature>
<feature type="transmembrane region" description="Helical" evidence="1">
    <location>
        <begin position="85"/>
        <end position="103"/>
    </location>
</feature>
<reference evidence="3" key="1">
    <citation type="submission" date="2015-06" db="EMBL/GenBank/DDBJ databases">
        <title>Comparative genomics of Burkholderia leaf nodule symbionts.</title>
        <authorList>
            <person name="Carlier A."/>
            <person name="Eberl L."/>
            <person name="Pinto-Carbo M."/>
        </authorList>
    </citation>
    <scope>NUCLEOTIDE SEQUENCE [LARGE SCALE GENOMIC DNA]</scope>
    <source>
        <strain evidence="3">UZHbot4</strain>
    </source>
</reference>
<comment type="caution">
    <text evidence="2">The sequence shown here is derived from an EMBL/GenBank/DDBJ whole genome shotgun (WGS) entry which is preliminary data.</text>
</comment>
<evidence type="ECO:0000313" key="3">
    <source>
        <dbReference type="Proteomes" id="UP000036959"/>
    </source>
</evidence>
<dbReference type="AlphaFoldDB" id="A0A0L0MGH2"/>
<dbReference type="Proteomes" id="UP000036959">
    <property type="component" value="Unassembled WGS sequence"/>
</dbReference>
<name>A0A0L0MGH2_9BURK</name>
<dbReference type="PATRIC" id="fig|242163.4.peg.3011"/>
<keyword evidence="1" id="KW-0472">Membrane</keyword>
<dbReference type="EMBL" id="LFJJ01000021">
    <property type="protein sequence ID" value="KND61423.1"/>
    <property type="molecule type" value="Genomic_DNA"/>
</dbReference>
<feature type="transmembrane region" description="Helical" evidence="1">
    <location>
        <begin position="44"/>
        <end position="65"/>
    </location>
</feature>
<feature type="transmembrane region" description="Helical" evidence="1">
    <location>
        <begin position="186"/>
        <end position="206"/>
    </location>
</feature>
<organism evidence="2 3">
    <name type="scientific">Candidatus Burkholderia verschuerenii</name>
    <dbReference type="NCBI Taxonomy" id="242163"/>
    <lineage>
        <taxon>Bacteria</taxon>
        <taxon>Pseudomonadati</taxon>
        <taxon>Pseudomonadota</taxon>
        <taxon>Betaproteobacteria</taxon>
        <taxon>Burkholderiales</taxon>
        <taxon>Burkholderiaceae</taxon>
        <taxon>Burkholderia</taxon>
    </lineage>
</organism>
<evidence type="ECO:0000313" key="2">
    <source>
        <dbReference type="EMBL" id="KND61423.1"/>
    </source>
</evidence>
<keyword evidence="1" id="KW-1133">Transmembrane helix</keyword>
<protein>
    <submittedName>
        <fullName evidence="2">INTEGRAL MEMBRANE PROTEIN (Rhomboid family)</fullName>
    </submittedName>
</protein>
<keyword evidence="3" id="KW-1185">Reference proteome</keyword>
<proteinExistence type="predicted"/>
<feature type="transmembrane region" description="Helical" evidence="1">
    <location>
        <begin position="12"/>
        <end position="32"/>
    </location>
</feature>